<proteinExistence type="predicted"/>
<evidence type="ECO:0000313" key="2">
    <source>
        <dbReference type="Proteomes" id="UP000269721"/>
    </source>
</evidence>
<sequence>GGGEKAFRHSKYDIFIRRGRFGGCIESTSLGQEWGRRLQGNGRGQPGLNWSNGGGVVVREGRECSRGIDVVHRDLSFYSCDLFETFNRHQNDKVYQLDEANLHGVRSQEPALTVDAEQRLFLAAAVEHFDGIDEELEIADEGDAVMLAV</sequence>
<feature type="non-terminal residue" evidence="1">
    <location>
        <position position="1"/>
    </location>
</feature>
<dbReference type="Proteomes" id="UP000269721">
    <property type="component" value="Unassembled WGS sequence"/>
</dbReference>
<organism evidence="1 2">
    <name type="scientific">Blyttiomyces helicus</name>
    <dbReference type="NCBI Taxonomy" id="388810"/>
    <lineage>
        <taxon>Eukaryota</taxon>
        <taxon>Fungi</taxon>
        <taxon>Fungi incertae sedis</taxon>
        <taxon>Chytridiomycota</taxon>
        <taxon>Chytridiomycota incertae sedis</taxon>
        <taxon>Chytridiomycetes</taxon>
        <taxon>Chytridiomycetes incertae sedis</taxon>
        <taxon>Blyttiomyces</taxon>
    </lineage>
</organism>
<dbReference type="EMBL" id="KZ998163">
    <property type="protein sequence ID" value="RKO86477.1"/>
    <property type="molecule type" value="Genomic_DNA"/>
</dbReference>
<name>A0A4V1IQG5_9FUNG</name>
<gene>
    <name evidence="1" type="ORF">BDK51DRAFT_25935</name>
</gene>
<protein>
    <submittedName>
        <fullName evidence="1">Uncharacterized protein</fullName>
    </submittedName>
</protein>
<accession>A0A4V1IQG5</accession>
<keyword evidence="2" id="KW-1185">Reference proteome</keyword>
<dbReference type="AlphaFoldDB" id="A0A4V1IQG5"/>
<evidence type="ECO:0000313" key="1">
    <source>
        <dbReference type="EMBL" id="RKO86477.1"/>
    </source>
</evidence>
<reference evidence="2" key="1">
    <citation type="journal article" date="2018" name="Nat. Microbiol.">
        <title>Leveraging single-cell genomics to expand the fungal tree of life.</title>
        <authorList>
            <person name="Ahrendt S.R."/>
            <person name="Quandt C.A."/>
            <person name="Ciobanu D."/>
            <person name="Clum A."/>
            <person name="Salamov A."/>
            <person name="Andreopoulos B."/>
            <person name="Cheng J.F."/>
            <person name="Woyke T."/>
            <person name="Pelin A."/>
            <person name="Henrissat B."/>
            <person name="Reynolds N.K."/>
            <person name="Benny G.L."/>
            <person name="Smith M.E."/>
            <person name="James T.Y."/>
            <person name="Grigoriev I.V."/>
        </authorList>
    </citation>
    <scope>NUCLEOTIDE SEQUENCE [LARGE SCALE GENOMIC DNA]</scope>
</reference>